<evidence type="ECO:0000256" key="2">
    <source>
        <dbReference type="SAM" id="SignalP"/>
    </source>
</evidence>
<gene>
    <name evidence="3" type="ORF">PTI97_00510</name>
</gene>
<sequence length="190" mass="20229">MKSTKLAIALAGLLAVSGTGVYAATNDTTTDESTTTESTQCERGERGPGMAGDREAGHTALIEALGLTEEEVDAARENRQSIHELAEEKGISIDAFIDAIMTSHEEKLTTAVEDGKLTQEEADQILADHEERFADVTSYDDLEDARGMRGGREGGRHGHGHGPHHDKSSSSDDDASTESDSNVENQSSSL</sequence>
<evidence type="ECO:0000313" key="4">
    <source>
        <dbReference type="Proteomes" id="UP001213680"/>
    </source>
</evidence>
<dbReference type="Proteomes" id="UP001213680">
    <property type="component" value="Chromosome"/>
</dbReference>
<evidence type="ECO:0000313" key="3">
    <source>
        <dbReference type="EMBL" id="WDH76050.1"/>
    </source>
</evidence>
<feature type="compositionally biased region" description="Basic and acidic residues" evidence="1">
    <location>
        <begin position="40"/>
        <end position="54"/>
    </location>
</feature>
<keyword evidence="4" id="KW-1185">Reference proteome</keyword>
<reference evidence="3 4" key="1">
    <citation type="submission" date="2023-02" db="EMBL/GenBank/DDBJ databases">
        <title>A bacterium isolated from plastisphere.</title>
        <authorList>
            <person name="Sun Y."/>
        </authorList>
    </citation>
    <scope>NUCLEOTIDE SEQUENCE [LARGE SCALE GENOMIC DNA]</scope>
    <source>
        <strain evidence="4">a-1</strain>
    </source>
</reference>
<organism evidence="3 4">
    <name type="scientific">Exiguobacterium marinum</name>
    <dbReference type="NCBI Taxonomy" id="273528"/>
    <lineage>
        <taxon>Bacteria</taxon>
        <taxon>Bacillati</taxon>
        <taxon>Bacillota</taxon>
        <taxon>Bacilli</taxon>
        <taxon>Bacillales</taxon>
        <taxon>Bacillales Family XII. Incertae Sedis</taxon>
        <taxon>Exiguobacterium</taxon>
    </lineage>
</organism>
<dbReference type="Gene3D" id="1.10.10.1530">
    <property type="match status" value="1"/>
</dbReference>
<evidence type="ECO:0000256" key="1">
    <source>
        <dbReference type="SAM" id="MobiDB-lite"/>
    </source>
</evidence>
<feature type="chain" id="PRO_5045662248" evidence="2">
    <location>
        <begin position="24"/>
        <end position="190"/>
    </location>
</feature>
<name>A0ABY7X252_9BACL</name>
<feature type="region of interest" description="Disordered" evidence="1">
    <location>
        <begin position="130"/>
        <end position="190"/>
    </location>
</feature>
<dbReference type="RefSeq" id="WP_274356897.1">
    <property type="nucleotide sequence ID" value="NZ_CP118099.1"/>
</dbReference>
<accession>A0ABY7X252</accession>
<protein>
    <submittedName>
        <fullName evidence="3">Uncharacterized protein</fullName>
    </submittedName>
</protein>
<feature type="compositionally biased region" description="Basic and acidic residues" evidence="1">
    <location>
        <begin position="144"/>
        <end position="156"/>
    </location>
</feature>
<dbReference type="EMBL" id="CP118099">
    <property type="protein sequence ID" value="WDH76050.1"/>
    <property type="molecule type" value="Genomic_DNA"/>
</dbReference>
<proteinExistence type="predicted"/>
<feature type="compositionally biased region" description="Low complexity" evidence="1">
    <location>
        <begin position="27"/>
        <end position="39"/>
    </location>
</feature>
<feature type="region of interest" description="Disordered" evidence="1">
    <location>
        <begin position="24"/>
        <end position="54"/>
    </location>
</feature>
<keyword evidence="2" id="KW-0732">Signal</keyword>
<feature type="signal peptide" evidence="2">
    <location>
        <begin position="1"/>
        <end position="23"/>
    </location>
</feature>